<evidence type="ECO:0000256" key="4">
    <source>
        <dbReference type="SAM" id="MobiDB-lite"/>
    </source>
</evidence>
<feature type="compositionally biased region" description="Basic and acidic residues" evidence="4">
    <location>
        <begin position="479"/>
        <end position="493"/>
    </location>
</feature>
<gene>
    <name evidence="6" type="ORF">M514_00873</name>
</gene>
<evidence type="ECO:0000256" key="1">
    <source>
        <dbReference type="ARBA" id="ARBA00005574"/>
    </source>
</evidence>
<comment type="similarity">
    <text evidence="1">Belongs to the proteasome subunit S5A family.</text>
</comment>
<dbReference type="AlphaFoldDB" id="A0A085MYY0"/>
<evidence type="ECO:0000313" key="6">
    <source>
        <dbReference type="EMBL" id="KFD62426.1"/>
    </source>
</evidence>
<sequence length="556" mass="60964">MRPFDVLTYSTLRSIRRFDKFAISTVRDVNPSNLSTHIVFRTIRQLGLFEILKRSRTQSSESRKEQHRIEVEVKASVDSSEFMRNGDYFPSRLEAERDAVNLIVQCKLRANAENTVGLLAMTDISEVLSTLTQDNGRIFMKLHQLTPKGECQPMTAIRVAHLALKHRQNRNHRTRIVVFIGSPIRNDIQEFIATAKKLKKEKVNVDIISFGVGDVNSEKLKAFVDTLNGKDGTGQSHLVVVPPGSSLQESLLTSAIIRGDGDESSSIPSINAAGFAFGVDPNEDPELAMALRVSLEEQRQRQELDARQQNLEPMDADMPKDQVESSESADSKEGDANKGTKEESGGTAEHCPSPAGTETRGEDGQSASDVSEAKSGKKDAPSSATIDKKSAESKQKENSENDAEEASFKTEITPLTEEDEQLLIALQLSLDEARRNIEESVRKQKKNTADDQAAQGDQPNLPRKDEVKQVSDNASTSVQKEEDTGVRNVDDPKSGATKATTTGVVIADARALDKLISGLPGIAKEIKETKKPSKPEAKKKSGENSASKKDETQGKK</sequence>
<feature type="compositionally biased region" description="Basic and acidic residues" evidence="4">
    <location>
        <begin position="524"/>
        <end position="556"/>
    </location>
</feature>
<name>A0A085MYY0_9BILA</name>
<protein>
    <recommendedName>
        <fullName evidence="2">26S proteasome non-ATPase regulatory subunit 4</fullName>
    </recommendedName>
</protein>
<dbReference type="GO" id="GO:0005634">
    <property type="term" value="C:nucleus"/>
    <property type="evidence" value="ECO:0007669"/>
    <property type="project" value="TreeGrafter"/>
</dbReference>
<dbReference type="InterPro" id="IPR036465">
    <property type="entry name" value="vWFA_dom_sf"/>
</dbReference>
<evidence type="ECO:0000256" key="2">
    <source>
        <dbReference type="ARBA" id="ARBA00014934"/>
    </source>
</evidence>
<organism evidence="6">
    <name type="scientific">Trichuris suis</name>
    <name type="common">pig whipworm</name>
    <dbReference type="NCBI Taxonomy" id="68888"/>
    <lineage>
        <taxon>Eukaryota</taxon>
        <taxon>Metazoa</taxon>
        <taxon>Ecdysozoa</taxon>
        <taxon>Nematoda</taxon>
        <taxon>Enoplea</taxon>
        <taxon>Dorylaimia</taxon>
        <taxon>Trichinellida</taxon>
        <taxon>Trichuridae</taxon>
        <taxon>Trichuris</taxon>
    </lineage>
</organism>
<dbReference type="GO" id="GO:0008540">
    <property type="term" value="C:proteasome regulatory particle, base subcomplex"/>
    <property type="evidence" value="ECO:0007669"/>
    <property type="project" value="TreeGrafter"/>
</dbReference>
<dbReference type="Gene3D" id="3.40.50.410">
    <property type="entry name" value="von Willebrand factor, type A domain"/>
    <property type="match status" value="1"/>
</dbReference>
<feature type="domain" description="VWFA" evidence="5">
    <location>
        <begin position="72"/>
        <end position="256"/>
    </location>
</feature>
<feature type="region of interest" description="Disordered" evidence="4">
    <location>
        <begin position="517"/>
        <end position="556"/>
    </location>
</feature>
<feature type="compositionally biased region" description="Basic and acidic residues" evidence="4">
    <location>
        <begin position="371"/>
        <end position="399"/>
    </location>
</feature>
<feature type="region of interest" description="Disordered" evidence="4">
    <location>
        <begin position="439"/>
        <end position="504"/>
    </location>
</feature>
<dbReference type="PANTHER" id="PTHR10223:SF0">
    <property type="entry name" value="26S PROTEASOME NON-ATPASE REGULATORY SUBUNIT 4"/>
    <property type="match status" value="1"/>
</dbReference>
<accession>A0A085MYY0</accession>
<dbReference type="GO" id="GO:0043161">
    <property type="term" value="P:proteasome-mediated ubiquitin-dependent protein catabolic process"/>
    <property type="evidence" value="ECO:0007669"/>
    <property type="project" value="TreeGrafter"/>
</dbReference>
<dbReference type="PROSITE" id="PS50330">
    <property type="entry name" value="UIM"/>
    <property type="match status" value="2"/>
</dbReference>
<dbReference type="Pfam" id="PF13519">
    <property type="entry name" value="VWA_2"/>
    <property type="match status" value="1"/>
</dbReference>
<dbReference type="FunFam" id="3.40.50.410:FF:000005">
    <property type="entry name" value="26S proteasome non-ATPase regulatory subunit 4"/>
    <property type="match status" value="1"/>
</dbReference>
<evidence type="ECO:0000259" key="5">
    <source>
        <dbReference type="PROSITE" id="PS50234"/>
    </source>
</evidence>
<dbReference type="InterPro" id="IPR003903">
    <property type="entry name" value="UIM_dom"/>
</dbReference>
<feature type="non-terminal residue" evidence="6">
    <location>
        <position position="556"/>
    </location>
</feature>
<dbReference type="PANTHER" id="PTHR10223">
    <property type="entry name" value="26S PROTEASOME NON-ATPASE REGULATORY SUBUNIT 4"/>
    <property type="match status" value="1"/>
</dbReference>
<dbReference type="GO" id="GO:0031593">
    <property type="term" value="F:polyubiquitin modification-dependent protein binding"/>
    <property type="evidence" value="ECO:0007669"/>
    <property type="project" value="TreeGrafter"/>
</dbReference>
<dbReference type="InterPro" id="IPR002035">
    <property type="entry name" value="VWF_A"/>
</dbReference>
<dbReference type="Proteomes" id="UP000030758">
    <property type="component" value="Unassembled WGS sequence"/>
</dbReference>
<dbReference type="SMART" id="SM00726">
    <property type="entry name" value="UIM"/>
    <property type="match status" value="2"/>
</dbReference>
<feature type="compositionally biased region" description="Basic and acidic residues" evidence="4">
    <location>
        <begin position="317"/>
        <end position="344"/>
    </location>
</feature>
<reference evidence="6" key="1">
    <citation type="journal article" date="2014" name="Nat. Genet.">
        <title>Genome and transcriptome of the porcine whipworm Trichuris suis.</title>
        <authorList>
            <person name="Jex A.R."/>
            <person name="Nejsum P."/>
            <person name="Schwarz E.M."/>
            <person name="Hu L."/>
            <person name="Young N.D."/>
            <person name="Hall R.S."/>
            <person name="Korhonen P.K."/>
            <person name="Liao S."/>
            <person name="Thamsborg S."/>
            <person name="Xia J."/>
            <person name="Xu P."/>
            <person name="Wang S."/>
            <person name="Scheerlinck J.P."/>
            <person name="Hofmann A."/>
            <person name="Sternberg P.W."/>
            <person name="Wang J."/>
            <person name="Gasser R.B."/>
        </authorList>
    </citation>
    <scope>NUCLEOTIDE SEQUENCE [LARGE SCALE GENOMIC DNA]</scope>
    <source>
        <strain evidence="6">DCEP-RM93F</strain>
    </source>
</reference>
<dbReference type="InterPro" id="IPR027040">
    <property type="entry name" value="PSMD4"/>
</dbReference>
<dbReference type="Gene3D" id="6.10.250.380">
    <property type="match status" value="1"/>
</dbReference>
<dbReference type="SUPFAM" id="SSF53300">
    <property type="entry name" value="vWA-like"/>
    <property type="match status" value="1"/>
</dbReference>
<dbReference type="PROSITE" id="PS50234">
    <property type="entry name" value="VWFA"/>
    <property type="match status" value="1"/>
</dbReference>
<dbReference type="EMBL" id="KL367596">
    <property type="protein sequence ID" value="KFD62426.1"/>
    <property type="molecule type" value="Genomic_DNA"/>
</dbReference>
<proteinExistence type="inferred from homology"/>
<dbReference type="GO" id="GO:0005829">
    <property type="term" value="C:cytosol"/>
    <property type="evidence" value="ECO:0007669"/>
    <property type="project" value="TreeGrafter"/>
</dbReference>
<feature type="region of interest" description="Disordered" evidence="4">
    <location>
        <begin position="299"/>
        <end position="418"/>
    </location>
</feature>
<evidence type="ECO:0000256" key="3">
    <source>
        <dbReference type="ARBA" id="ARBA00022942"/>
    </source>
</evidence>
<keyword evidence="3" id="KW-0647">Proteasome</keyword>